<gene>
    <name evidence="1" type="ORF">L288_18050</name>
</gene>
<reference evidence="1 2" key="1">
    <citation type="journal article" date="2013" name="Genome Announc.">
        <title>Draft Genome Sequence of Sphingobium quisquiliarum Strain P25T, a Novel Hexachlorocyclohexane (HCH)-Degrading Bacterium Isolated from an HCH Dumpsite.</title>
        <authorList>
            <person name="Kumar Singh A."/>
            <person name="Sangwan N."/>
            <person name="Sharma A."/>
            <person name="Gupta V."/>
            <person name="Khurana J.P."/>
            <person name="Lal R."/>
        </authorList>
    </citation>
    <scope>NUCLEOTIDE SEQUENCE [LARGE SCALE GENOMIC DNA]</scope>
    <source>
        <strain evidence="1 2">P25</strain>
    </source>
</reference>
<sequence length="46" mass="5346">MLARFRSDIRNNLIRTKLQGLFVGCDARLHGRNILIVRANDLNHMI</sequence>
<protein>
    <submittedName>
        <fullName evidence="1">Uncharacterized protein</fullName>
    </submittedName>
</protein>
<comment type="caution">
    <text evidence="1">The sequence shown here is derived from an EMBL/GenBank/DDBJ whole genome shotgun (WGS) entry which is preliminary data.</text>
</comment>
<dbReference type="Proteomes" id="UP000015525">
    <property type="component" value="Unassembled WGS sequence"/>
</dbReference>
<name>T0GIT0_9SPHN</name>
<accession>T0GIT0</accession>
<evidence type="ECO:0000313" key="1">
    <source>
        <dbReference type="EMBL" id="EQB00627.1"/>
    </source>
</evidence>
<dbReference type="AlphaFoldDB" id="T0GIT0"/>
<proteinExistence type="predicted"/>
<organism evidence="1 2">
    <name type="scientific">Sphingobium quisquiliarum P25</name>
    <dbReference type="NCBI Taxonomy" id="1329909"/>
    <lineage>
        <taxon>Bacteria</taxon>
        <taxon>Pseudomonadati</taxon>
        <taxon>Pseudomonadota</taxon>
        <taxon>Alphaproteobacteria</taxon>
        <taxon>Sphingomonadales</taxon>
        <taxon>Sphingomonadaceae</taxon>
        <taxon>Sphingobium</taxon>
    </lineage>
</organism>
<keyword evidence="2" id="KW-1185">Reference proteome</keyword>
<dbReference type="EMBL" id="ATHO01000157">
    <property type="protein sequence ID" value="EQB00627.1"/>
    <property type="molecule type" value="Genomic_DNA"/>
</dbReference>
<evidence type="ECO:0000313" key="2">
    <source>
        <dbReference type="Proteomes" id="UP000015525"/>
    </source>
</evidence>